<evidence type="ECO:0000256" key="5">
    <source>
        <dbReference type="ARBA" id="ARBA00023239"/>
    </source>
</evidence>
<dbReference type="STRING" id="1382522.W6MJI7"/>
<keyword evidence="9" id="KW-1185">Reference proteome</keyword>
<comment type="subcellular location">
    <subcellularLocation>
        <location evidence="7">Mitochondrion inner membrane</location>
        <topology evidence="7">Peripheral membrane protein</topology>
        <orientation evidence="7">Matrix side</orientation>
    </subcellularLocation>
</comment>
<comment type="catalytic activity">
    <reaction evidence="7">
        <text>a 4-hydroxy-3-methoxy-5-(all-trans-polyprenyl)benzoate + H(+) = a 2-methoxy-6-(all-trans-polyprenyl)phenol + CO2</text>
        <dbReference type="Rhea" id="RHEA:81179"/>
        <dbReference type="Rhea" id="RHEA-COMP:9551"/>
        <dbReference type="Rhea" id="RHEA-COMP:10931"/>
        <dbReference type="ChEBI" id="CHEBI:15378"/>
        <dbReference type="ChEBI" id="CHEBI:16526"/>
        <dbReference type="ChEBI" id="CHEBI:62731"/>
        <dbReference type="ChEBI" id="CHEBI:84443"/>
        <dbReference type="EC" id="4.1.1.130"/>
    </reaction>
</comment>
<protein>
    <recommendedName>
        <fullName evidence="6">4-hydroxy-3-methoxy-5-polyprenylbenzoate decarboxylase</fullName>
    </recommendedName>
</protein>
<sequence length="298" mass="34846">MLPVTAKREIVSWAVPAVLGGITNRFLGRDISLADQMEKGEVHMPNRKPAKAHQFRFKRPPQNYPEHVPLYAFEKVALFLGSSVGAFLHPERNEFIVALGESTAFDFVLKNLRSQMLSDPTGREILRERPRMTSESLDLAYLRSLPESTLGRNYVMWLDREHVSPDTREQVRYIDDEELSYVYQRYRECHDFYHTITGLPVFREGEIALKLFEFMNLQIPMTGLGAMFAPIPIKSSQRDRLFSIYYPWALKNGSQSKPLINVYWEKLLEKDIDELKAELNIERPPDMRELRRLQRQKK</sequence>
<feature type="binding site" evidence="7">
    <location>
        <position position="206"/>
    </location>
    <ligand>
        <name>Zn(2+)</name>
        <dbReference type="ChEBI" id="CHEBI:29105"/>
    </ligand>
</feature>
<evidence type="ECO:0000256" key="3">
    <source>
        <dbReference type="ARBA" id="ARBA00023128"/>
    </source>
</evidence>
<dbReference type="OrthoDB" id="4249at2759"/>
<keyword evidence="7" id="KW-0862">Zinc</keyword>
<comment type="subunit">
    <text evidence="7">Component of a multi-subunit COQ enzyme complex, composed of at least COQ3, COQ4, COQ5, COQ6, COQ7 and COQ9.</text>
</comment>
<dbReference type="Proteomes" id="UP000019384">
    <property type="component" value="Unassembled WGS sequence"/>
</dbReference>
<evidence type="ECO:0000256" key="1">
    <source>
        <dbReference type="ARBA" id="ARBA00022688"/>
    </source>
</evidence>
<evidence type="ECO:0000313" key="9">
    <source>
        <dbReference type="Proteomes" id="UP000019384"/>
    </source>
</evidence>
<reference evidence="8" key="2">
    <citation type="submission" date="2014-02" db="EMBL/GenBank/DDBJ databases">
        <title>Complete DNA sequence of /Kuraishia capsulata/ illustrates novel genomic features among budding yeasts (/Saccharomycotina/).</title>
        <authorList>
            <person name="Morales L."/>
            <person name="Noel B."/>
            <person name="Porcel B."/>
            <person name="Marcet-Houben M."/>
            <person name="Hullo M-F."/>
            <person name="Sacerdot C."/>
            <person name="Tekaia F."/>
            <person name="Leh-Louis V."/>
            <person name="Despons L."/>
            <person name="Khanna V."/>
            <person name="Aury J-M."/>
            <person name="Barbe V."/>
            <person name="Couloux A."/>
            <person name="Labadie K."/>
            <person name="Pelletier E."/>
            <person name="Souciet J-L."/>
            <person name="Boekhout T."/>
            <person name="Gabaldon T."/>
            <person name="Wincker P."/>
            <person name="Dujon B."/>
        </authorList>
    </citation>
    <scope>NUCLEOTIDE SEQUENCE</scope>
    <source>
        <strain evidence="8">CBS 1993</strain>
    </source>
</reference>
<evidence type="ECO:0000313" key="8">
    <source>
        <dbReference type="EMBL" id="CDK24607.1"/>
    </source>
</evidence>
<dbReference type="UniPathway" id="UPA00232"/>
<evidence type="ECO:0000256" key="6">
    <source>
        <dbReference type="ARBA" id="ARBA00081568"/>
    </source>
</evidence>
<keyword evidence="7" id="KW-0479">Metal-binding</keyword>
<dbReference type="PANTHER" id="PTHR12922">
    <property type="entry name" value="UBIQUINONE BIOSYNTHESIS PROTEIN"/>
    <property type="match status" value="1"/>
</dbReference>
<gene>
    <name evidence="7" type="primary">COQ4</name>
    <name evidence="8" type="ORF">KUCA_T00000573001</name>
</gene>
<dbReference type="HOGENOM" id="CLU_061241_0_2_1"/>
<dbReference type="Pfam" id="PF05019">
    <property type="entry name" value="Coq4"/>
    <property type="match status" value="1"/>
</dbReference>
<keyword evidence="4 7" id="KW-0472">Membrane</keyword>
<dbReference type="GO" id="GO:0008270">
    <property type="term" value="F:zinc ion binding"/>
    <property type="evidence" value="ECO:0007669"/>
    <property type="project" value="UniProtKB-UniRule"/>
</dbReference>
<feature type="binding site" evidence="7">
    <location>
        <position position="190"/>
    </location>
    <ligand>
        <name>Zn(2+)</name>
        <dbReference type="ChEBI" id="CHEBI:29105"/>
    </ligand>
</feature>
<evidence type="ECO:0000256" key="2">
    <source>
        <dbReference type="ARBA" id="ARBA00022792"/>
    </source>
</evidence>
<name>W6MJI7_9ASCO</name>
<dbReference type="InterPro" id="IPR007715">
    <property type="entry name" value="Coq4"/>
</dbReference>
<accession>W6MJI7</accession>
<feature type="binding site" evidence="7">
    <location>
        <position position="194"/>
    </location>
    <ligand>
        <name>Zn(2+)</name>
        <dbReference type="ChEBI" id="CHEBI:29105"/>
    </ligand>
</feature>
<keyword evidence="1 7" id="KW-0831">Ubiquinone biosynthesis</keyword>
<dbReference type="InterPro" id="IPR027540">
    <property type="entry name" value="Coq4_euk"/>
</dbReference>
<reference evidence="8" key="1">
    <citation type="submission" date="2013-12" db="EMBL/GenBank/DDBJ databases">
        <authorList>
            <person name="Genoscope - CEA"/>
        </authorList>
    </citation>
    <scope>NUCLEOTIDE SEQUENCE</scope>
    <source>
        <strain evidence="8">CBS 1993</strain>
    </source>
</reference>
<evidence type="ECO:0000256" key="7">
    <source>
        <dbReference type="HAMAP-Rule" id="MF_03111"/>
    </source>
</evidence>
<comment type="function">
    <text evidence="7">Lyase that catalyzes the C1-decarboxylation of 4-hydroxy-3-methoxy-5-(all-trans-polyprenyl)benzoic acid into 2-methoxy-6-(all-trans-polyprenyl)phenol during ubiquinone biosynthesis.</text>
</comment>
<comment type="cofactor">
    <cofactor evidence="7">
        <name>Zn(2+)</name>
        <dbReference type="ChEBI" id="CHEBI:29105"/>
    </cofactor>
</comment>
<dbReference type="AlphaFoldDB" id="W6MJI7"/>
<keyword evidence="2 7" id="KW-0999">Mitochondrion inner membrane</keyword>
<organism evidence="8 9">
    <name type="scientific">Kuraishia capsulata CBS 1993</name>
    <dbReference type="NCBI Taxonomy" id="1382522"/>
    <lineage>
        <taxon>Eukaryota</taxon>
        <taxon>Fungi</taxon>
        <taxon>Dikarya</taxon>
        <taxon>Ascomycota</taxon>
        <taxon>Saccharomycotina</taxon>
        <taxon>Pichiomycetes</taxon>
        <taxon>Pichiales</taxon>
        <taxon>Pichiaceae</taxon>
        <taxon>Kuraishia</taxon>
    </lineage>
</organism>
<proteinExistence type="inferred from homology"/>
<keyword evidence="5 7" id="KW-0456">Lyase</keyword>
<dbReference type="EMBL" id="HG793125">
    <property type="protein sequence ID" value="CDK24607.1"/>
    <property type="molecule type" value="Genomic_DNA"/>
</dbReference>
<keyword evidence="3 7" id="KW-0496">Mitochondrion</keyword>
<dbReference type="GO" id="GO:0031314">
    <property type="term" value="C:extrinsic component of mitochondrial inner membrane"/>
    <property type="evidence" value="ECO:0007669"/>
    <property type="project" value="UniProtKB-UniRule"/>
</dbReference>
<feature type="binding site" evidence="7">
    <location>
        <position position="191"/>
    </location>
    <ligand>
        <name>Zn(2+)</name>
        <dbReference type="ChEBI" id="CHEBI:29105"/>
    </ligand>
</feature>
<comment type="similarity">
    <text evidence="7">Belongs to the COQ4 family.</text>
</comment>
<comment type="pathway">
    <text evidence="7">Cofactor biosynthesis; ubiquinone biosynthesis.</text>
</comment>
<dbReference type="GO" id="GO:0120539">
    <property type="term" value="F:4-hydroxy-3-methoxy-5-polyprenylbenzoate decarboxylase activity"/>
    <property type="evidence" value="ECO:0007669"/>
    <property type="project" value="UniProtKB-EC"/>
</dbReference>
<dbReference type="PANTHER" id="PTHR12922:SF7">
    <property type="entry name" value="UBIQUINONE BIOSYNTHESIS PROTEIN COQ4 HOMOLOG, MITOCHONDRIAL"/>
    <property type="match status" value="1"/>
</dbReference>
<evidence type="ECO:0000256" key="4">
    <source>
        <dbReference type="ARBA" id="ARBA00023136"/>
    </source>
</evidence>
<dbReference type="HAMAP" id="MF_03111">
    <property type="entry name" value="Coq4"/>
    <property type="match status" value="1"/>
</dbReference>